<dbReference type="InterPro" id="IPR036388">
    <property type="entry name" value="WH-like_DNA-bd_sf"/>
</dbReference>
<dbReference type="InterPro" id="IPR000792">
    <property type="entry name" value="Tscrpt_reg_LuxR_C"/>
</dbReference>
<dbReference type="GO" id="GO:0006355">
    <property type="term" value="P:regulation of DNA-templated transcription"/>
    <property type="evidence" value="ECO:0007669"/>
    <property type="project" value="InterPro"/>
</dbReference>
<accession>A0A9X2E0E1</accession>
<dbReference type="PANTHER" id="PTHR44688">
    <property type="entry name" value="DNA-BINDING TRANSCRIPTIONAL ACTIVATOR DEVR_DOSR"/>
    <property type="match status" value="1"/>
</dbReference>
<dbReference type="PANTHER" id="PTHR44688:SF16">
    <property type="entry name" value="DNA-BINDING TRANSCRIPTIONAL ACTIVATOR DEVR_DOSR"/>
    <property type="match status" value="1"/>
</dbReference>
<feature type="non-terminal residue" evidence="5">
    <location>
        <position position="1"/>
    </location>
</feature>
<dbReference type="AlphaFoldDB" id="A0A9X2E0E1"/>
<comment type="caution">
    <text evidence="5">The sequence shown here is derived from an EMBL/GenBank/DDBJ whole genome shotgun (WGS) entry which is preliminary data.</text>
</comment>
<dbReference type="RefSeq" id="WP_251948637.1">
    <property type="nucleotide sequence ID" value="NZ_JAMRYM010000187.1"/>
</dbReference>
<dbReference type="GO" id="GO:0003677">
    <property type="term" value="F:DNA binding"/>
    <property type="evidence" value="ECO:0007669"/>
    <property type="project" value="UniProtKB-KW"/>
</dbReference>
<dbReference type="PRINTS" id="PR00038">
    <property type="entry name" value="HTHLUXR"/>
</dbReference>
<reference evidence="5" key="1">
    <citation type="submission" date="2022-06" db="EMBL/GenBank/DDBJ databases">
        <title>Whole genome shotgun sequencing (WGS) of Rathayibacter sp. ZW T2_19, isolated from stored onions (Allium cepa).</title>
        <authorList>
            <person name="Stoll D.A."/>
            <person name="Huch M."/>
        </authorList>
    </citation>
    <scope>NUCLEOTIDE SEQUENCE</scope>
    <source>
        <strain evidence="5">ZW T2_19</strain>
    </source>
</reference>
<gene>
    <name evidence="5" type="ORF">NB037_19170</name>
</gene>
<dbReference type="SMART" id="SM00421">
    <property type="entry name" value="HTH_LUXR"/>
    <property type="match status" value="1"/>
</dbReference>
<dbReference type="Gene3D" id="1.10.10.10">
    <property type="entry name" value="Winged helix-like DNA-binding domain superfamily/Winged helix DNA-binding domain"/>
    <property type="match status" value="1"/>
</dbReference>
<dbReference type="CDD" id="cd06170">
    <property type="entry name" value="LuxR_C_like"/>
    <property type="match status" value="1"/>
</dbReference>
<evidence type="ECO:0000256" key="1">
    <source>
        <dbReference type="ARBA" id="ARBA00023015"/>
    </source>
</evidence>
<dbReference type="SUPFAM" id="SSF46894">
    <property type="entry name" value="C-terminal effector domain of the bipartite response regulators"/>
    <property type="match status" value="1"/>
</dbReference>
<sequence>LADLSAREREVLHLITLGASNHRIADDLGISENTAKFHVSNLLRKAGARNRAELAALAR</sequence>
<evidence type="ECO:0000313" key="5">
    <source>
        <dbReference type="EMBL" id="MCM6764537.1"/>
    </source>
</evidence>
<keyword evidence="1" id="KW-0805">Transcription regulation</keyword>
<feature type="domain" description="HTH luxR-type" evidence="4">
    <location>
        <begin position="1"/>
        <end position="59"/>
    </location>
</feature>
<evidence type="ECO:0000256" key="2">
    <source>
        <dbReference type="ARBA" id="ARBA00023125"/>
    </source>
</evidence>
<dbReference type="Proteomes" id="UP001155240">
    <property type="component" value="Unassembled WGS sequence"/>
</dbReference>
<evidence type="ECO:0000256" key="3">
    <source>
        <dbReference type="ARBA" id="ARBA00023163"/>
    </source>
</evidence>
<evidence type="ECO:0000259" key="4">
    <source>
        <dbReference type="PROSITE" id="PS50043"/>
    </source>
</evidence>
<keyword evidence="2" id="KW-0238">DNA-binding</keyword>
<evidence type="ECO:0000313" key="6">
    <source>
        <dbReference type="Proteomes" id="UP001155240"/>
    </source>
</evidence>
<keyword evidence="3" id="KW-0804">Transcription</keyword>
<organism evidence="5 6">
    <name type="scientific">Rathayibacter rubneri</name>
    <dbReference type="NCBI Taxonomy" id="2950106"/>
    <lineage>
        <taxon>Bacteria</taxon>
        <taxon>Bacillati</taxon>
        <taxon>Actinomycetota</taxon>
        <taxon>Actinomycetes</taxon>
        <taxon>Micrococcales</taxon>
        <taxon>Microbacteriaceae</taxon>
        <taxon>Rathayibacter</taxon>
    </lineage>
</organism>
<name>A0A9X2E0E1_9MICO</name>
<keyword evidence="6" id="KW-1185">Reference proteome</keyword>
<dbReference type="Pfam" id="PF00196">
    <property type="entry name" value="GerE"/>
    <property type="match status" value="1"/>
</dbReference>
<dbReference type="PROSITE" id="PS50043">
    <property type="entry name" value="HTH_LUXR_2"/>
    <property type="match status" value="1"/>
</dbReference>
<dbReference type="InterPro" id="IPR016032">
    <property type="entry name" value="Sig_transdc_resp-reg_C-effctor"/>
</dbReference>
<dbReference type="EMBL" id="JAMRYM010000187">
    <property type="protein sequence ID" value="MCM6764537.1"/>
    <property type="molecule type" value="Genomic_DNA"/>
</dbReference>
<protein>
    <submittedName>
        <fullName evidence="5">Helix-turn-helix transcriptional regulator</fullName>
    </submittedName>
</protein>
<proteinExistence type="predicted"/>